<evidence type="ECO:0000313" key="1">
    <source>
        <dbReference type="Proteomes" id="UP000887575"/>
    </source>
</evidence>
<evidence type="ECO:0000313" key="2">
    <source>
        <dbReference type="WBParaSite" id="MBELARI_LOCUS18542.1"/>
    </source>
</evidence>
<dbReference type="AlphaFoldDB" id="A0AAF3EYD9"/>
<dbReference type="Proteomes" id="UP000887575">
    <property type="component" value="Unassembled WGS sequence"/>
</dbReference>
<reference evidence="2" key="1">
    <citation type="submission" date="2024-02" db="UniProtKB">
        <authorList>
            <consortium name="WormBaseParasite"/>
        </authorList>
    </citation>
    <scope>IDENTIFICATION</scope>
</reference>
<dbReference type="WBParaSite" id="MBELARI_LOCUS18542.1">
    <property type="protein sequence ID" value="MBELARI_LOCUS18542.1"/>
    <property type="gene ID" value="MBELARI_LOCUS18542"/>
</dbReference>
<accession>A0AAF3EYD9</accession>
<keyword evidence="1" id="KW-1185">Reference proteome</keyword>
<sequence length="115" mass="13773">MFVYNSQTPHMFLQIDDALQCRCARCVAFKLLKKAGYLNQYKIDAEYNIDRSYEKVITHSYRLLRSWNWWNWWSTDLEIVSNSNNRVSALVEIEPENRRYVNLTINTPEAKVLFC</sequence>
<proteinExistence type="predicted"/>
<organism evidence="1 2">
    <name type="scientific">Mesorhabditis belari</name>
    <dbReference type="NCBI Taxonomy" id="2138241"/>
    <lineage>
        <taxon>Eukaryota</taxon>
        <taxon>Metazoa</taxon>
        <taxon>Ecdysozoa</taxon>
        <taxon>Nematoda</taxon>
        <taxon>Chromadorea</taxon>
        <taxon>Rhabditida</taxon>
        <taxon>Rhabditina</taxon>
        <taxon>Rhabditomorpha</taxon>
        <taxon>Rhabditoidea</taxon>
        <taxon>Rhabditidae</taxon>
        <taxon>Mesorhabditinae</taxon>
        <taxon>Mesorhabditis</taxon>
    </lineage>
</organism>
<protein>
    <submittedName>
        <fullName evidence="2">Uncharacterized protein</fullName>
    </submittedName>
</protein>
<name>A0AAF3EYD9_9BILA</name>